<feature type="non-terminal residue" evidence="2">
    <location>
        <position position="584"/>
    </location>
</feature>
<keyword evidence="1" id="KW-1133">Transmembrane helix</keyword>
<feature type="transmembrane region" description="Helical" evidence="1">
    <location>
        <begin position="559"/>
        <end position="578"/>
    </location>
</feature>
<reference evidence="2 3" key="1">
    <citation type="submission" date="2021-06" db="EMBL/GenBank/DDBJ databases">
        <authorList>
            <person name="Kallberg Y."/>
            <person name="Tangrot J."/>
            <person name="Rosling A."/>
        </authorList>
    </citation>
    <scope>NUCLEOTIDE SEQUENCE [LARGE SCALE GENOMIC DNA]</scope>
    <source>
        <strain evidence="2 3">120-4 pot B 10/14</strain>
    </source>
</reference>
<keyword evidence="1" id="KW-0812">Transmembrane</keyword>
<organism evidence="2 3">
    <name type="scientific">Gigaspora margarita</name>
    <dbReference type="NCBI Taxonomy" id="4874"/>
    <lineage>
        <taxon>Eukaryota</taxon>
        <taxon>Fungi</taxon>
        <taxon>Fungi incertae sedis</taxon>
        <taxon>Mucoromycota</taxon>
        <taxon>Glomeromycotina</taxon>
        <taxon>Glomeromycetes</taxon>
        <taxon>Diversisporales</taxon>
        <taxon>Gigasporaceae</taxon>
        <taxon>Gigaspora</taxon>
    </lineage>
</organism>
<dbReference type="Proteomes" id="UP000789901">
    <property type="component" value="Unassembled WGS sequence"/>
</dbReference>
<gene>
    <name evidence="2" type="ORF">GMARGA_LOCUS21417</name>
</gene>
<evidence type="ECO:0000256" key="1">
    <source>
        <dbReference type="SAM" id="Phobius"/>
    </source>
</evidence>
<name>A0ABN7VQH4_GIGMA</name>
<evidence type="ECO:0000313" key="2">
    <source>
        <dbReference type="EMBL" id="CAG8792238.1"/>
    </source>
</evidence>
<accession>A0ABN7VQH4</accession>
<comment type="caution">
    <text evidence="2">The sequence shown here is derived from an EMBL/GenBank/DDBJ whole genome shotgun (WGS) entry which is preliminary data.</text>
</comment>
<sequence length="584" mass="67312">MILFQTYAISFIIIIILFYTQADDIPFLLYQQSNYSLLYDIKQFSDGKLMLLTENDPGLQLVFRNGMINPINNFRNLTKNNLAQFLKSNIQLGGITQITTDNTPSIGFLGTFLLNNTINWIKFCISDQNSNTNNQLQIANSIISARMNYSITEMILFNNIDDTCVTNDPIQIYDSVQNYIFDHFYAYNNISCWSGFNYNNTISNICTFPFQYEIANITIFNIWLIAFSLVELCFNHIFLLIEVVYVSDYNAYGLVDPSKSNTYETLELKNISSSYYFENLKNLGVIPNNTAWLFYNDSRNANWSLFVKEMPKINDDTFYENSIIKSTSPNHNMSFQLPTQLNFSINITFTIPIVKSFGNLTIYQSTQIRQKFPINSKYCNISHGTILSCTVFPSTFNSENENYIITVDNNFVKSASNYESLAGIKNIWIVSTSSRSKVYNCNTMFNSRFNSIKLDKNFYDMLQQQLIDSIPLNDKDRLKPIKHINDPTSANKILMEFLITKANSTEYPDVSNIINVLDDLIQNKDTSALVQYNLTKFLDSSYRFKANPSLIQIFLEIKYELLGIGILFIILFVGYLGLKKRNPK</sequence>
<keyword evidence="3" id="KW-1185">Reference proteome</keyword>
<protein>
    <submittedName>
        <fullName evidence="2">43459_t:CDS:1</fullName>
    </submittedName>
</protein>
<evidence type="ECO:0000313" key="3">
    <source>
        <dbReference type="Proteomes" id="UP000789901"/>
    </source>
</evidence>
<keyword evidence="1" id="KW-0472">Membrane</keyword>
<proteinExistence type="predicted"/>
<dbReference type="EMBL" id="CAJVQB010019763">
    <property type="protein sequence ID" value="CAG8792238.1"/>
    <property type="molecule type" value="Genomic_DNA"/>
</dbReference>